<accession>A0A3Q0J8T5</accession>
<feature type="non-terminal residue" evidence="3">
    <location>
        <position position="1"/>
    </location>
</feature>
<evidence type="ECO:0000313" key="3">
    <source>
        <dbReference type="RefSeq" id="XP_026683135.1"/>
    </source>
</evidence>
<gene>
    <name evidence="3" type="primary">LOC113469537</name>
</gene>
<keyword evidence="1" id="KW-1133">Transmembrane helix</keyword>
<feature type="transmembrane region" description="Helical" evidence="1">
    <location>
        <begin position="64"/>
        <end position="83"/>
    </location>
</feature>
<dbReference type="AlphaFoldDB" id="A0A3Q0J8T5"/>
<dbReference type="InterPro" id="IPR050327">
    <property type="entry name" value="Proton-linked_MCT"/>
</dbReference>
<protein>
    <submittedName>
        <fullName evidence="3">Monocarboxylate transporter 4-like</fullName>
    </submittedName>
</protein>
<proteinExistence type="predicted"/>
<organism evidence="2 3">
    <name type="scientific">Diaphorina citri</name>
    <name type="common">Asian citrus psyllid</name>
    <dbReference type="NCBI Taxonomy" id="121845"/>
    <lineage>
        <taxon>Eukaryota</taxon>
        <taxon>Metazoa</taxon>
        <taxon>Ecdysozoa</taxon>
        <taxon>Arthropoda</taxon>
        <taxon>Hexapoda</taxon>
        <taxon>Insecta</taxon>
        <taxon>Pterygota</taxon>
        <taxon>Neoptera</taxon>
        <taxon>Paraneoptera</taxon>
        <taxon>Hemiptera</taxon>
        <taxon>Sternorrhyncha</taxon>
        <taxon>Psylloidea</taxon>
        <taxon>Psyllidae</taxon>
        <taxon>Diaphorininae</taxon>
        <taxon>Diaphorina</taxon>
    </lineage>
</organism>
<feature type="transmembrane region" description="Helical" evidence="1">
    <location>
        <begin position="29"/>
        <end position="52"/>
    </location>
</feature>
<keyword evidence="1" id="KW-0472">Membrane</keyword>
<keyword evidence="1" id="KW-0812">Transmembrane</keyword>
<sequence>DSCSCFALPESFKSVLGSMMDVSLLKDPVFMLIGVSNIFGMAGLYVPFVYLVDAAKVAGIEDGQASFLLSVIGITNTFGRVIFGYIADFPSVNSLLLNNLCLVVCTLSVGAIPVCLSYFHYVIVAVFFGTAVCKYLFDCWLGLY</sequence>
<dbReference type="PaxDb" id="121845-A0A3Q0J8T5"/>
<dbReference type="RefSeq" id="XP_026683135.1">
    <property type="nucleotide sequence ID" value="XM_026827334.1"/>
</dbReference>
<dbReference type="InterPro" id="IPR036259">
    <property type="entry name" value="MFS_trans_sf"/>
</dbReference>
<reference evidence="3" key="1">
    <citation type="submission" date="2025-08" db="UniProtKB">
        <authorList>
            <consortium name="RefSeq"/>
        </authorList>
    </citation>
    <scope>IDENTIFICATION</scope>
</reference>
<dbReference type="STRING" id="121845.A0A3Q0J8T5"/>
<dbReference type="GO" id="GO:0008028">
    <property type="term" value="F:monocarboxylic acid transmembrane transporter activity"/>
    <property type="evidence" value="ECO:0007669"/>
    <property type="project" value="TreeGrafter"/>
</dbReference>
<evidence type="ECO:0000313" key="2">
    <source>
        <dbReference type="Proteomes" id="UP000079169"/>
    </source>
</evidence>
<dbReference type="GeneID" id="113469537"/>
<dbReference type="Proteomes" id="UP000079169">
    <property type="component" value="Unplaced"/>
</dbReference>
<feature type="transmembrane region" description="Helical" evidence="1">
    <location>
        <begin position="118"/>
        <end position="137"/>
    </location>
</feature>
<dbReference type="PANTHER" id="PTHR11360">
    <property type="entry name" value="MONOCARBOXYLATE TRANSPORTER"/>
    <property type="match status" value="1"/>
</dbReference>
<name>A0A3Q0J8T5_DIACI</name>
<keyword evidence="2" id="KW-1185">Reference proteome</keyword>
<dbReference type="SUPFAM" id="SSF103473">
    <property type="entry name" value="MFS general substrate transporter"/>
    <property type="match status" value="1"/>
</dbReference>
<evidence type="ECO:0000256" key="1">
    <source>
        <dbReference type="SAM" id="Phobius"/>
    </source>
</evidence>
<dbReference type="PANTHER" id="PTHR11360:SF286">
    <property type="entry name" value="GH22266P"/>
    <property type="match status" value="1"/>
</dbReference>
<dbReference type="Gene3D" id="1.20.1250.20">
    <property type="entry name" value="MFS general substrate transporter like domains"/>
    <property type="match status" value="1"/>
</dbReference>
<dbReference type="KEGG" id="dci:113469537"/>